<evidence type="ECO:0000256" key="7">
    <source>
        <dbReference type="PROSITE-ProRule" id="PRU01215"/>
    </source>
</evidence>
<evidence type="ECO:0000256" key="2">
    <source>
        <dbReference type="ARBA" id="ARBA00010615"/>
    </source>
</evidence>
<dbReference type="PANTHER" id="PTHR12170">
    <property type="entry name" value="MACROPHAGE ERYTHROBLAST ATTACHER-RELATED"/>
    <property type="match status" value="1"/>
</dbReference>
<reference evidence="11" key="1">
    <citation type="submission" date="2016-04" db="EMBL/GenBank/DDBJ databases">
        <authorList>
            <person name="Evans L.H."/>
            <person name="Alamgir A."/>
            <person name="Owens N."/>
            <person name="Weber N.D."/>
            <person name="Virtaneva K."/>
            <person name="Barbian K."/>
            <person name="Babar A."/>
            <person name="Rosenke K."/>
        </authorList>
    </citation>
    <scope>NUCLEOTIDE SEQUENCE</scope>
    <source>
        <strain evidence="11">UB2112</strain>
    </source>
</reference>
<dbReference type="AlphaFoldDB" id="A0A1K0GCF5"/>
<dbReference type="PROSITE" id="PS50897">
    <property type="entry name" value="CTLH"/>
    <property type="match status" value="1"/>
</dbReference>
<sequence length="471" mass="51513">MAEAMAVDPTPPSAEQAVTGGNAPNLDGILLLEAPFARVPFDELRRQQKTQQRLIERELLFATTTFSDTSKSASASELEKNLDAVLGRLKGLKRKLEPLSHQAKSSLRMAQSRTDHLQALHKISDTDSPEFSEWSKTRLYRMIVDYMLRRGYRGAAEELAKSRGVEDLVDISLFEQVAKIEDSLCPPAWERALKSGVELRGAGKVGKPSCGLALAWCSENKASLRKIRTPLEFNLRLQEFVELTRNRSGESLKEAISYARRHLLPLVTAKTPTAAGGGDEKEAEYERLASEAIRREVSRAIGLLACGPNSWPYADLYSLNRWSMLRESFRAAALQIHSLPPQPILHIALSAGLSSLKLPQCYTHLKDGAEEGGGGGNVDCPICDQAGLGKLASEVPWSHHQNSTLVCSKSGRIMDENDPPLALSNGRVYAQSTLIELLEAAGGGEGGEGKVKCPRTGEKCRSGELRKVFIS</sequence>
<dbReference type="InterPro" id="IPR024964">
    <property type="entry name" value="CTLH/CRA"/>
</dbReference>
<dbReference type="Pfam" id="PF10607">
    <property type="entry name" value="CTLH"/>
    <property type="match status" value="1"/>
</dbReference>
<evidence type="ECO:0000313" key="11">
    <source>
        <dbReference type="EMBL" id="SAM85741.1"/>
    </source>
</evidence>
<protein>
    <submittedName>
        <fullName evidence="11">Related to Protein fyv10</fullName>
    </submittedName>
</protein>
<gene>
    <name evidence="12" type="ORF">UBRO2_01573</name>
    <name evidence="11" type="ORF">UBRO_07058</name>
</gene>
<dbReference type="GO" id="GO:0043161">
    <property type="term" value="P:proteasome-mediated ubiquitin-dependent protein catabolic process"/>
    <property type="evidence" value="ECO:0007669"/>
    <property type="project" value="InterPro"/>
</dbReference>
<comment type="similarity">
    <text evidence="2">Belongs to the FYV10 family.</text>
</comment>
<keyword evidence="14" id="KW-1185">Reference proteome</keyword>
<reference evidence="13" key="2">
    <citation type="submission" date="2016-04" db="EMBL/GenBank/DDBJ databases">
        <authorList>
            <person name="Guldener U."/>
            <person name="Guldener U."/>
        </authorList>
    </citation>
    <scope>NUCLEOTIDE SEQUENCE [LARGE SCALE GENOMIC DNA]</scope>
    <source>
        <strain evidence="13">UB2112</strain>
    </source>
</reference>
<dbReference type="Proteomes" id="UP000179920">
    <property type="component" value="Chromosome XIX"/>
</dbReference>
<evidence type="ECO:0000256" key="1">
    <source>
        <dbReference type="ARBA" id="ARBA00004496"/>
    </source>
</evidence>
<feature type="domain" description="RING-Gid-type" evidence="10">
    <location>
        <begin position="380"/>
        <end position="456"/>
    </location>
</feature>
<dbReference type="OrthoDB" id="1933455at2759"/>
<dbReference type="PROSITE" id="PS51867">
    <property type="entry name" value="ZF_RING_GID"/>
    <property type="match status" value="1"/>
</dbReference>
<evidence type="ECO:0000256" key="4">
    <source>
        <dbReference type="ARBA" id="ARBA00022723"/>
    </source>
</evidence>
<evidence type="ECO:0000256" key="3">
    <source>
        <dbReference type="ARBA" id="ARBA00022490"/>
    </source>
</evidence>
<dbReference type="EMBL" id="LT558135">
    <property type="protein sequence ID" value="SAM85741.1"/>
    <property type="molecule type" value="Genomic_DNA"/>
</dbReference>
<feature type="region of interest" description="Disordered" evidence="8">
    <location>
        <begin position="1"/>
        <end position="21"/>
    </location>
</feature>
<evidence type="ECO:0000256" key="5">
    <source>
        <dbReference type="ARBA" id="ARBA00022771"/>
    </source>
</evidence>
<dbReference type="EMBL" id="ULHB01000021">
    <property type="protein sequence ID" value="SYW76736.1"/>
    <property type="molecule type" value="Genomic_DNA"/>
</dbReference>
<evidence type="ECO:0000259" key="9">
    <source>
        <dbReference type="PROSITE" id="PS50897"/>
    </source>
</evidence>
<dbReference type="GO" id="GO:0034657">
    <property type="term" value="C:GID complex"/>
    <property type="evidence" value="ECO:0007669"/>
    <property type="project" value="TreeGrafter"/>
</dbReference>
<evidence type="ECO:0000256" key="6">
    <source>
        <dbReference type="ARBA" id="ARBA00022833"/>
    </source>
</evidence>
<proteinExistence type="inferred from homology"/>
<reference evidence="12" key="3">
    <citation type="submission" date="2018-08" db="EMBL/GenBank/DDBJ databases">
        <authorList>
            <person name="Guldener U."/>
        </authorList>
    </citation>
    <scope>NUCLEOTIDE SEQUENCE</scope>
    <source>
        <strain evidence="12">UB2</strain>
    </source>
</reference>
<evidence type="ECO:0000256" key="8">
    <source>
        <dbReference type="SAM" id="MobiDB-lite"/>
    </source>
</evidence>
<evidence type="ECO:0000259" key="10">
    <source>
        <dbReference type="PROSITE" id="PS51867"/>
    </source>
</evidence>
<keyword evidence="3" id="KW-0963">Cytoplasm</keyword>
<dbReference type="InterPro" id="IPR013144">
    <property type="entry name" value="CRA_dom"/>
</dbReference>
<accession>A0A1K0GCF5</accession>
<dbReference type="GO" id="GO:0061630">
    <property type="term" value="F:ubiquitin protein ligase activity"/>
    <property type="evidence" value="ECO:0007669"/>
    <property type="project" value="InterPro"/>
</dbReference>
<dbReference type="Proteomes" id="UP000658997">
    <property type="component" value="Unassembled WGS sequence"/>
</dbReference>
<dbReference type="GO" id="GO:0005634">
    <property type="term" value="C:nucleus"/>
    <property type="evidence" value="ECO:0007669"/>
    <property type="project" value="TreeGrafter"/>
</dbReference>
<evidence type="ECO:0000313" key="14">
    <source>
        <dbReference type="Proteomes" id="UP000658997"/>
    </source>
</evidence>
<name>A0A1K0GCF5_9BASI</name>
<evidence type="ECO:0000313" key="12">
    <source>
        <dbReference type="EMBL" id="SYW76736.1"/>
    </source>
</evidence>
<dbReference type="InterPro" id="IPR044063">
    <property type="entry name" value="ZF_RING_GID"/>
</dbReference>
<feature type="zinc finger region" description="RING-Gid-type" evidence="7">
    <location>
        <begin position="380"/>
        <end position="456"/>
    </location>
</feature>
<dbReference type="SMART" id="SM00757">
    <property type="entry name" value="CRA"/>
    <property type="match status" value="1"/>
</dbReference>
<evidence type="ECO:0000313" key="13">
    <source>
        <dbReference type="Proteomes" id="UP000179920"/>
    </source>
</evidence>
<dbReference type="InterPro" id="IPR006594">
    <property type="entry name" value="LisH"/>
</dbReference>
<dbReference type="PANTHER" id="PTHR12170:SF2">
    <property type="entry name" value="E3 UBIQUITIN-PROTEIN TRANSFERASE MAEA"/>
    <property type="match status" value="1"/>
</dbReference>
<keyword evidence="6" id="KW-0862">Zinc</keyword>
<dbReference type="GO" id="GO:0008270">
    <property type="term" value="F:zinc ion binding"/>
    <property type="evidence" value="ECO:0007669"/>
    <property type="project" value="UniProtKB-KW"/>
</dbReference>
<comment type="subcellular location">
    <subcellularLocation>
        <location evidence="1">Cytoplasm</location>
    </subcellularLocation>
</comment>
<dbReference type="PROSITE" id="PS50896">
    <property type="entry name" value="LISH"/>
    <property type="match status" value="1"/>
</dbReference>
<organism evidence="11 13">
    <name type="scientific">Ustilago bromivora</name>
    <dbReference type="NCBI Taxonomy" id="307758"/>
    <lineage>
        <taxon>Eukaryota</taxon>
        <taxon>Fungi</taxon>
        <taxon>Dikarya</taxon>
        <taxon>Basidiomycota</taxon>
        <taxon>Ustilaginomycotina</taxon>
        <taxon>Ustilaginomycetes</taxon>
        <taxon>Ustilaginales</taxon>
        <taxon>Ustilaginaceae</taxon>
        <taxon>Ustilago</taxon>
    </lineage>
</organism>
<dbReference type="InterPro" id="IPR006595">
    <property type="entry name" value="CTLH_C"/>
</dbReference>
<dbReference type="GO" id="GO:0005737">
    <property type="term" value="C:cytoplasm"/>
    <property type="evidence" value="ECO:0007669"/>
    <property type="project" value="UniProtKB-SubCell"/>
</dbReference>
<dbReference type="InterPro" id="IPR045098">
    <property type="entry name" value="Fyv10_fam"/>
</dbReference>
<feature type="domain" description="CTLH" evidence="9">
    <location>
        <begin position="213"/>
        <end position="251"/>
    </location>
</feature>
<keyword evidence="4" id="KW-0479">Metal-binding</keyword>
<keyword evidence="5 7" id="KW-0863">Zinc-finger</keyword>